<dbReference type="KEGG" id="cgh:CGC50_12285"/>
<name>A0A250FT43_9FLAO</name>
<accession>A0A250FT43</accession>
<dbReference type="Proteomes" id="UP000217250">
    <property type="component" value="Chromosome"/>
</dbReference>
<dbReference type="AlphaFoldDB" id="A0A250FT43"/>
<evidence type="ECO:0000313" key="1">
    <source>
        <dbReference type="EMBL" id="ATA88244.1"/>
    </source>
</evidence>
<sequence length="87" mass="10090">MRKLDTEKKPIPFSLAVRTYNKQNGFGGKLLIYHNATLMQQPKAKKDFEKNPNHWDNKTRNIKLADGTIKKIIILFIVAFNGKEVVY</sequence>
<protein>
    <submittedName>
        <fullName evidence="1">Uncharacterized protein</fullName>
    </submittedName>
</protein>
<proteinExistence type="predicted"/>
<evidence type="ECO:0000313" key="2">
    <source>
        <dbReference type="Proteomes" id="UP000217250"/>
    </source>
</evidence>
<organism evidence="1 2">
    <name type="scientific">Capnocytophaga gingivalis</name>
    <dbReference type="NCBI Taxonomy" id="1017"/>
    <lineage>
        <taxon>Bacteria</taxon>
        <taxon>Pseudomonadati</taxon>
        <taxon>Bacteroidota</taxon>
        <taxon>Flavobacteriia</taxon>
        <taxon>Flavobacteriales</taxon>
        <taxon>Flavobacteriaceae</taxon>
        <taxon>Capnocytophaga</taxon>
    </lineage>
</organism>
<gene>
    <name evidence="1" type="ORF">CGC50_12285</name>
</gene>
<dbReference type="OrthoDB" id="1363137at2"/>
<dbReference type="EMBL" id="CP022386">
    <property type="protein sequence ID" value="ATA88244.1"/>
    <property type="molecule type" value="Genomic_DNA"/>
</dbReference>
<reference evidence="2" key="1">
    <citation type="submission" date="2017-06" db="EMBL/GenBank/DDBJ databases">
        <title>Capnocytophaga spp. assemblies.</title>
        <authorList>
            <person name="Gulvik C.A."/>
        </authorList>
    </citation>
    <scope>NUCLEOTIDE SEQUENCE [LARGE SCALE GENOMIC DNA]</scope>
    <source>
        <strain evidence="2">H1496</strain>
    </source>
</reference>